<dbReference type="GO" id="GO:1902600">
    <property type="term" value="P:proton transmembrane transport"/>
    <property type="evidence" value="ECO:0007669"/>
    <property type="project" value="InterPro"/>
</dbReference>
<evidence type="ECO:0000256" key="3">
    <source>
        <dbReference type="ARBA" id="ARBA00022692"/>
    </source>
</evidence>
<keyword evidence="5" id="KW-0406">Ion transport</keyword>
<dbReference type="Pfam" id="PF00999">
    <property type="entry name" value="Na_H_Exchanger"/>
    <property type="match status" value="1"/>
</dbReference>
<feature type="transmembrane region" description="Helical" evidence="7">
    <location>
        <begin position="211"/>
        <end position="228"/>
    </location>
</feature>
<feature type="transmembrane region" description="Helical" evidence="7">
    <location>
        <begin position="12"/>
        <end position="31"/>
    </location>
</feature>
<keyword evidence="11" id="KW-1185">Reference proteome</keyword>
<name>A0AA90GXG6_9ACTN</name>
<dbReference type="Proteomes" id="UP001156398">
    <property type="component" value="Unassembled WGS sequence"/>
</dbReference>
<dbReference type="EMBL" id="JAAGKO020000002">
    <property type="protein sequence ID" value="MDI5961600.1"/>
    <property type="molecule type" value="Genomic_DNA"/>
</dbReference>
<feature type="transmembrane region" description="Helical" evidence="7">
    <location>
        <begin position="364"/>
        <end position="380"/>
    </location>
</feature>
<feature type="transmembrane region" description="Helical" evidence="7">
    <location>
        <begin position="262"/>
        <end position="278"/>
    </location>
</feature>
<accession>A0AA90GXG6</accession>
<feature type="transmembrane region" description="Helical" evidence="7">
    <location>
        <begin position="43"/>
        <end position="62"/>
    </location>
</feature>
<evidence type="ECO:0000256" key="5">
    <source>
        <dbReference type="ARBA" id="ARBA00023065"/>
    </source>
</evidence>
<dbReference type="EMBL" id="JABXJJ020000002">
    <property type="protein sequence ID" value="MDI5968181.1"/>
    <property type="molecule type" value="Genomic_DNA"/>
</dbReference>
<evidence type="ECO:0000313" key="11">
    <source>
        <dbReference type="Proteomes" id="UP001156398"/>
    </source>
</evidence>
<sequence length="428" mass="44307">MAIDMTPLDILLVAVAAAVFLAAAAGGGALARGLRQDAVIGEILAGLLVGPVVLWLAGPGFLHGTVPSHVLLGLKWLGEVGLTLFLVGVAHEMRFDRSGPQRRAVGWLTAGSFVPPLLLGGLYGEWLLHHGPANARGSAPGLAFVLFVAVATSITAVPVLARLLSDRRMSHSPVGRQALAAAIFQDSAGWLVLSIALGVNSGSVAGFVQDMLVLVGGVAVAFALRWLLKVERLAAWGVRNTTVTAVVIAVIAVVVAFTVQQFGLTSIFGGALVGLAVPRGERSPWTRPVEAVSGVGRRMVPLFFVVSGITVFASSTSAVSWPLVLALLLLGVLGKAGGGYLGARLGRADRWDSARSGVLMNTRGLTEFVVLQIGFTNGILTGTFFLAFAIMALVTTASTGPALSLITRLQTRRGPVGLLHPADLPGKP</sequence>
<feature type="transmembrane region" description="Helical" evidence="7">
    <location>
        <begin position="104"/>
        <end position="123"/>
    </location>
</feature>
<evidence type="ECO:0000313" key="9">
    <source>
        <dbReference type="EMBL" id="MDI5961600.1"/>
    </source>
</evidence>
<dbReference type="GO" id="GO:0015297">
    <property type="term" value="F:antiporter activity"/>
    <property type="evidence" value="ECO:0007669"/>
    <property type="project" value="InterPro"/>
</dbReference>
<evidence type="ECO:0000256" key="4">
    <source>
        <dbReference type="ARBA" id="ARBA00022989"/>
    </source>
</evidence>
<dbReference type="InterPro" id="IPR050794">
    <property type="entry name" value="CPA2_transporter"/>
</dbReference>
<keyword evidence="4 7" id="KW-1133">Transmembrane helix</keyword>
<comment type="subcellular location">
    <subcellularLocation>
        <location evidence="1">Membrane</location>
        <topology evidence="1">Multi-pass membrane protein</topology>
    </subcellularLocation>
</comment>
<dbReference type="PANTHER" id="PTHR32468">
    <property type="entry name" value="CATION/H + ANTIPORTER"/>
    <property type="match status" value="1"/>
</dbReference>
<dbReference type="PANTHER" id="PTHR32468:SF0">
    <property type="entry name" value="K(+)_H(+) ANTIPORTER 1"/>
    <property type="match status" value="1"/>
</dbReference>
<evidence type="ECO:0000259" key="8">
    <source>
        <dbReference type="Pfam" id="PF00999"/>
    </source>
</evidence>
<keyword evidence="6 7" id="KW-0472">Membrane</keyword>
<feature type="domain" description="Cation/H+ exchanger transmembrane" evidence="8">
    <location>
        <begin position="24"/>
        <end position="404"/>
    </location>
</feature>
<comment type="caution">
    <text evidence="10">The sequence shown here is derived from an EMBL/GenBank/DDBJ whole genome shotgun (WGS) entry which is preliminary data.</text>
</comment>
<dbReference type="InterPro" id="IPR006153">
    <property type="entry name" value="Cation/H_exchanger_TM"/>
</dbReference>
<evidence type="ECO:0000256" key="7">
    <source>
        <dbReference type="SAM" id="Phobius"/>
    </source>
</evidence>
<feature type="transmembrane region" description="Helical" evidence="7">
    <location>
        <begin position="143"/>
        <end position="165"/>
    </location>
</feature>
<keyword evidence="3 7" id="KW-0812">Transmembrane</keyword>
<feature type="transmembrane region" description="Helical" evidence="7">
    <location>
        <begin position="240"/>
        <end position="256"/>
    </location>
</feature>
<evidence type="ECO:0000256" key="2">
    <source>
        <dbReference type="ARBA" id="ARBA00022448"/>
    </source>
</evidence>
<evidence type="ECO:0000256" key="1">
    <source>
        <dbReference type="ARBA" id="ARBA00004141"/>
    </source>
</evidence>
<evidence type="ECO:0000313" key="10">
    <source>
        <dbReference type="EMBL" id="MDI5968181.1"/>
    </source>
</evidence>
<organism evidence="10">
    <name type="scientific">Streptantibioticus silvisoli</name>
    <dbReference type="NCBI Taxonomy" id="2705255"/>
    <lineage>
        <taxon>Bacteria</taxon>
        <taxon>Bacillati</taxon>
        <taxon>Actinomycetota</taxon>
        <taxon>Actinomycetes</taxon>
        <taxon>Kitasatosporales</taxon>
        <taxon>Streptomycetaceae</taxon>
        <taxon>Streptantibioticus</taxon>
    </lineage>
</organism>
<dbReference type="InterPro" id="IPR038770">
    <property type="entry name" value="Na+/solute_symporter_sf"/>
</dbReference>
<feature type="transmembrane region" description="Helical" evidence="7">
    <location>
        <begin position="177"/>
        <end position="199"/>
    </location>
</feature>
<keyword evidence="2" id="KW-0813">Transport</keyword>
<dbReference type="RefSeq" id="WP_271316440.1">
    <property type="nucleotide sequence ID" value="NZ_JAAGKO020000002.1"/>
</dbReference>
<feature type="transmembrane region" description="Helical" evidence="7">
    <location>
        <begin position="323"/>
        <end position="343"/>
    </location>
</feature>
<gene>
    <name evidence="9" type="ORF">POF43_002495</name>
    <name evidence="10" type="ORF">POF50_002270</name>
</gene>
<dbReference type="GO" id="GO:0016020">
    <property type="term" value="C:membrane"/>
    <property type="evidence" value="ECO:0007669"/>
    <property type="project" value="UniProtKB-SubCell"/>
</dbReference>
<feature type="transmembrane region" description="Helical" evidence="7">
    <location>
        <begin position="74"/>
        <end position="92"/>
    </location>
</feature>
<evidence type="ECO:0000256" key="6">
    <source>
        <dbReference type="ARBA" id="ARBA00023136"/>
    </source>
</evidence>
<reference evidence="10 11" key="1">
    <citation type="submission" date="2023-05" db="EMBL/GenBank/DDBJ databases">
        <title>Streptantibioticus silvisoli sp. nov., acidotolerant actinomycetes 1 from pine litter.</title>
        <authorList>
            <person name="Swiecimska M."/>
            <person name="Golinska P."/>
            <person name="Sangal V."/>
            <person name="Wachnowicz B."/>
            <person name="Goodfellow M."/>
        </authorList>
    </citation>
    <scope>NUCLEOTIDE SEQUENCE</scope>
    <source>
        <strain evidence="10">SL13</strain>
        <strain evidence="9 11">SL54</strain>
    </source>
</reference>
<proteinExistence type="predicted"/>
<dbReference type="AlphaFoldDB" id="A0AA90GXG6"/>
<feature type="transmembrane region" description="Helical" evidence="7">
    <location>
        <begin position="299"/>
        <end position="317"/>
    </location>
</feature>
<dbReference type="Gene3D" id="1.20.1530.20">
    <property type="match status" value="1"/>
</dbReference>
<protein>
    <submittedName>
        <fullName evidence="10">Cation:proton antiporter</fullName>
    </submittedName>
</protein>